<protein>
    <submittedName>
        <fullName evidence="1">Uncharacterized protein</fullName>
    </submittedName>
</protein>
<dbReference type="Proteomes" id="UP000821845">
    <property type="component" value="Chromosome 9"/>
</dbReference>
<gene>
    <name evidence="1" type="ORF">HPB50_004311</name>
</gene>
<evidence type="ECO:0000313" key="2">
    <source>
        <dbReference type="Proteomes" id="UP000821845"/>
    </source>
</evidence>
<accession>A0ACB7RH81</accession>
<evidence type="ECO:0000313" key="1">
    <source>
        <dbReference type="EMBL" id="KAH6921718.1"/>
    </source>
</evidence>
<comment type="caution">
    <text evidence="1">The sequence shown here is derived from an EMBL/GenBank/DDBJ whole genome shotgun (WGS) entry which is preliminary data.</text>
</comment>
<keyword evidence="2" id="KW-1185">Reference proteome</keyword>
<reference evidence="1" key="1">
    <citation type="submission" date="2020-05" db="EMBL/GenBank/DDBJ databases">
        <title>Large-scale comparative analyses of tick genomes elucidate their genetic diversity and vector capacities.</title>
        <authorList>
            <person name="Jia N."/>
            <person name="Wang J."/>
            <person name="Shi W."/>
            <person name="Du L."/>
            <person name="Sun Y."/>
            <person name="Zhan W."/>
            <person name="Jiang J."/>
            <person name="Wang Q."/>
            <person name="Zhang B."/>
            <person name="Ji P."/>
            <person name="Sakyi L.B."/>
            <person name="Cui X."/>
            <person name="Yuan T."/>
            <person name="Jiang B."/>
            <person name="Yang W."/>
            <person name="Lam T.T.-Y."/>
            <person name="Chang Q."/>
            <person name="Ding S."/>
            <person name="Wang X."/>
            <person name="Zhu J."/>
            <person name="Ruan X."/>
            <person name="Zhao L."/>
            <person name="Wei J."/>
            <person name="Que T."/>
            <person name="Du C."/>
            <person name="Cheng J."/>
            <person name="Dai P."/>
            <person name="Han X."/>
            <person name="Huang E."/>
            <person name="Gao Y."/>
            <person name="Liu J."/>
            <person name="Shao H."/>
            <person name="Ye R."/>
            <person name="Li L."/>
            <person name="Wei W."/>
            <person name="Wang X."/>
            <person name="Wang C."/>
            <person name="Yang T."/>
            <person name="Huo Q."/>
            <person name="Li W."/>
            <person name="Guo W."/>
            <person name="Chen H."/>
            <person name="Zhou L."/>
            <person name="Ni X."/>
            <person name="Tian J."/>
            <person name="Zhou Y."/>
            <person name="Sheng Y."/>
            <person name="Liu T."/>
            <person name="Pan Y."/>
            <person name="Xia L."/>
            <person name="Li J."/>
            <person name="Zhao F."/>
            <person name="Cao W."/>
        </authorList>
    </citation>
    <scope>NUCLEOTIDE SEQUENCE</scope>
    <source>
        <strain evidence="1">Hyas-2018</strain>
    </source>
</reference>
<sequence length="158" mass="18817">MPLLSQSKRARRGDNSDDGMPSAGRRSHHAPTQLPPSVKRNEHNTMERKRRDDLRVAFQELRVRVPVLFDNKKAAKVTILNEAATYARKLTDEAFQQERAYKHEQHRHHALRRKLALLQQQLQQQHQQLSPLQRYQQLCPQQRYQLQSSQQRTRPFRR</sequence>
<organism evidence="1 2">
    <name type="scientific">Hyalomma asiaticum</name>
    <name type="common">Tick</name>
    <dbReference type="NCBI Taxonomy" id="266040"/>
    <lineage>
        <taxon>Eukaryota</taxon>
        <taxon>Metazoa</taxon>
        <taxon>Ecdysozoa</taxon>
        <taxon>Arthropoda</taxon>
        <taxon>Chelicerata</taxon>
        <taxon>Arachnida</taxon>
        <taxon>Acari</taxon>
        <taxon>Parasitiformes</taxon>
        <taxon>Ixodida</taxon>
        <taxon>Ixodoidea</taxon>
        <taxon>Ixodidae</taxon>
        <taxon>Hyalomminae</taxon>
        <taxon>Hyalomma</taxon>
    </lineage>
</organism>
<proteinExistence type="predicted"/>
<name>A0ACB7RH81_HYAAI</name>
<dbReference type="EMBL" id="CM023489">
    <property type="protein sequence ID" value="KAH6921718.1"/>
    <property type="molecule type" value="Genomic_DNA"/>
</dbReference>